<keyword evidence="2" id="KW-0067">ATP-binding</keyword>
<evidence type="ECO:0000259" key="3">
    <source>
        <dbReference type="PROSITE" id="PS51459"/>
    </source>
</evidence>
<dbReference type="InterPro" id="IPR036597">
    <property type="entry name" value="Fido-like_dom_sf"/>
</dbReference>
<dbReference type="InterPro" id="IPR003812">
    <property type="entry name" value="Fido"/>
</dbReference>
<dbReference type="KEGG" id="gph:GEMMAAP_19415"/>
<dbReference type="Proteomes" id="UP000076404">
    <property type="component" value="Chromosome"/>
</dbReference>
<dbReference type="PROSITE" id="PS51459">
    <property type="entry name" value="FIDO"/>
    <property type="match status" value="1"/>
</dbReference>
<dbReference type="GO" id="GO:0005524">
    <property type="term" value="F:ATP binding"/>
    <property type="evidence" value="ECO:0007669"/>
    <property type="project" value="UniProtKB-KW"/>
</dbReference>
<evidence type="ECO:0000313" key="4">
    <source>
        <dbReference type="EMBL" id="AMW06369.1"/>
    </source>
</evidence>
<reference evidence="4 5" key="1">
    <citation type="journal article" date="2014" name="Proc. Natl. Acad. Sci. U.S.A.">
        <title>Functional type 2 photosynthetic reaction centers found in the rare bacterial phylum Gemmatimonadetes.</title>
        <authorList>
            <person name="Zeng Y."/>
            <person name="Feng F."/>
            <person name="Medova H."/>
            <person name="Dean J."/>
            <person name="Koblizek M."/>
        </authorList>
    </citation>
    <scope>NUCLEOTIDE SEQUENCE [LARGE SCALE GENOMIC DNA]</scope>
    <source>
        <strain evidence="4 5">AP64</strain>
    </source>
</reference>
<protein>
    <recommendedName>
        <fullName evidence="3">Fido domain-containing protein</fullName>
    </recommendedName>
</protein>
<keyword evidence="2" id="KW-0547">Nucleotide-binding</keyword>
<feature type="domain" description="Fido" evidence="3">
    <location>
        <begin position="137"/>
        <end position="285"/>
    </location>
</feature>
<evidence type="ECO:0000256" key="1">
    <source>
        <dbReference type="PIRSR" id="PIRSR640198-1"/>
    </source>
</evidence>
<dbReference type="InterPro" id="IPR025758">
    <property type="entry name" value="Fic/DOC_N"/>
</dbReference>
<keyword evidence="5" id="KW-1185">Reference proteome</keyword>
<feature type="binding site" evidence="2">
    <location>
        <position position="273"/>
    </location>
    <ligand>
        <name>ATP</name>
        <dbReference type="ChEBI" id="CHEBI:30616"/>
    </ligand>
</feature>
<proteinExistence type="predicted"/>
<reference evidence="4 5" key="2">
    <citation type="journal article" date="2016" name="Environ. Microbiol. Rep.">
        <title>Metagenomic evidence for the presence of phototrophic Gemmatimonadetes bacteria in diverse environments.</title>
        <authorList>
            <person name="Zeng Y."/>
            <person name="Baumbach J."/>
            <person name="Barbosa E.G."/>
            <person name="Azevedo V."/>
            <person name="Zhang C."/>
            <person name="Koblizek M."/>
        </authorList>
    </citation>
    <scope>NUCLEOTIDE SEQUENCE [LARGE SCALE GENOMIC DNA]</scope>
    <source>
        <strain evidence="4 5">AP64</strain>
    </source>
</reference>
<dbReference type="PANTHER" id="PTHR13504">
    <property type="entry name" value="FIDO DOMAIN-CONTAINING PROTEIN DDB_G0283145"/>
    <property type="match status" value="1"/>
</dbReference>
<accession>A0A143BMN4</accession>
<organism evidence="4 5">
    <name type="scientific">Gemmatimonas phototrophica</name>
    <dbReference type="NCBI Taxonomy" id="1379270"/>
    <lineage>
        <taxon>Bacteria</taxon>
        <taxon>Pseudomonadati</taxon>
        <taxon>Gemmatimonadota</taxon>
        <taxon>Gemmatimonadia</taxon>
        <taxon>Gemmatimonadales</taxon>
        <taxon>Gemmatimonadaceae</taxon>
        <taxon>Gemmatimonas</taxon>
    </lineage>
</organism>
<dbReference type="Gene3D" id="1.10.3290.10">
    <property type="entry name" value="Fido-like domain"/>
    <property type="match status" value="1"/>
</dbReference>
<dbReference type="AlphaFoldDB" id="A0A143BMN4"/>
<evidence type="ECO:0000256" key="2">
    <source>
        <dbReference type="PIRSR" id="PIRSR640198-2"/>
    </source>
</evidence>
<evidence type="ECO:0000313" key="5">
    <source>
        <dbReference type="Proteomes" id="UP000076404"/>
    </source>
</evidence>
<name>A0A143BMN4_9BACT</name>
<dbReference type="eggNOG" id="COG3177">
    <property type="taxonomic scope" value="Bacteria"/>
</dbReference>
<dbReference type="Pfam" id="PF13784">
    <property type="entry name" value="Fic_N"/>
    <property type="match status" value="1"/>
</dbReference>
<sequence>MPGRYESRIWPSDPIRDAPPRHRRACRYDVHLPTLLSGLEIRLDGALAALVSEAEQALIALNHEGGPALARLARLLLRTESIASSKVEGLQLGVRDLARAEAKAESGTPPGATAQEVLANIDAMVLAVEGAAERADFDEDGILAIHRRLLEHAAHQHIAGQFRESQNWIGGNDYTPCGADFVPPPPDLIAPLLRDLCETINTDLLSPLVQAALVHAQFETIHPFDDGNGRTGRALVHVVFKRRGIAREFVPPISVVFAGAREQYIGGLTRFRNDGDDGVLAWIEHFAMATRRASQLARAYIAQVRLLQEVWRTKLRALPTVPRADAAAWAIIDHLPAHPMISAPVATAVTHRSKSRVYEAIEQLTAAGVLIPLSSGQRNRWWEATGLLDLVEKLESGESPRASLP</sequence>
<dbReference type="InterPro" id="IPR040198">
    <property type="entry name" value="Fido_containing"/>
</dbReference>
<dbReference type="EMBL" id="CP011454">
    <property type="protein sequence ID" value="AMW06369.1"/>
    <property type="molecule type" value="Genomic_DNA"/>
</dbReference>
<gene>
    <name evidence="4" type="ORF">GEMMAAP_19415</name>
</gene>
<dbReference type="SUPFAM" id="SSF140931">
    <property type="entry name" value="Fic-like"/>
    <property type="match status" value="1"/>
</dbReference>
<dbReference type="Pfam" id="PF02661">
    <property type="entry name" value="Fic"/>
    <property type="match status" value="1"/>
</dbReference>
<dbReference type="STRING" id="1379270.GEMMAAP_19415"/>
<feature type="active site" evidence="1">
    <location>
        <position position="222"/>
    </location>
</feature>
<feature type="binding site" evidence="2">
    <location>
        <begin position="226"/>
        <end position="233"/>
    </location>
    <ligand>
        <name>ATP</name>
        <dbReference type="ChEBI" id="CHEBI:30616"/>
    </ligand>
</feature>
<dbReference type="PANTHER" id="PTHR13504:SF38">
    <property type="entry name" value="FIDO DOMAIN-CONTAINING PROTEIN"/>
    <property type="match status" value="1"/>
</dbReference>